<comment type="caution">
    <text evidence="10">The sequence shown here is derived from an EMBL/GenBank/DDBJ whole genome shotgun (WGS) entry which is preliminary data.</text>
</comment>
<organism evidence="10 11">
    <name type="scientific">Temnothorax longispinosus</name>
    <dbReference type="NCBI Taxonomy" id="300112"/>
    <lineage>
        <taxon>Eukaryota</taxon>
        <taxon>Metazoa</taxon>
        <taxon>Ecdysozoa</taxon>
        <taxon>Arthropoda</taxon>
        <taxon>Hexapoda</taxon>
        <taxon>Insecta</taxon>
        <taxon>Pterygota</taxon>
        <taxon>Neoptera</taxon>
        <taxon>Endopterygota</taxon>
        <taxon>Hymenoptera</taxon>
        <taxon>Apocrita</taxon>
        <taxon>Aculeata</taxon>
        <taxon>Formicoidea</taxon>
        <taxon>Formicidae</taxon>
        <taxon>Myrmicinae</taxon>
        <taxon>Temnothorax</taxon>
    </lineage>
</organism>
<dbReference type="Pfam" id="PF00004">
    <property type="entry name" value="AAA"/>
    <property type="match status" value="1"/>
</dbReference>
<dbReference type="GO" id="GO:0005524">
    <property type="term" value="F:ATP binding"/>
    <property type="evidence" value="ECO:0007669"/>
    <property type="project" value="UniProtKB-KW"/>
</dbReference>
<feature type="domain" description="AAA+ ATPase" evidence="9">
    <location>
        <begin position="135"/>
        <end position="272"/>
    </location>
</feature>
<dbReference type="Proteomes" id="UP000310200">
    <property type="component" value="Unassembled WGS sequence"/>
</dbReference>
<dbReference type="SMART" id="SM00382">
    <property type="entry name" value="AAA"/>
    <property type="match status" value="1"/>
</dbReference>
<feature type="compositionally biased region" description="Acidic residues" evidence="8">
    <location>
        <begin position="394"/>
        <end position="419"/>
    </location>
</feature>
<dbReference type="InterPro" id="IPR027065">
    <property type="entry name" value="Lon_Prtase"/>
</dbReference>
<evidence type="ECO:0000256" key="7">
    <source>
        <dbReference type="ARBA" id="ARBA00066743"/>
    </source>
</evidence>
<dbReference type="GO" id="GO:0003697">
    <property type="term" value="F:single-stranded DNA binding"/>
    <property type="evidence" value="ECO:0007669"/>
    <property type="project" value="TreeGrafter"/>
</dbReference>
<gene>
    <name evidence="10" type="ORF">DBV15_06308</name>
</gene>
<dbReference type="PANTHER" id="PTHR43718:SF2">
    <property type="entry name" value="LON PROTEASE HOMOLOG, MITOCHONDRIAL"/>
    <property type="match status" value="1"/>
</dbReference>
<dbReference type="Gene3D" id="1.20.58.1480">
    <property type="match status" value="1"/>
</dbReference>
<name>A0A4V3SAL7_9HYME</name>
<keyword evidence="11" id="KW-1185">Reference proteome</keyword>
<dbReference type="GO" id="GO:0051131">
    <property type="term" value="P:chaperone-mediated protein complex assembly"/>
    <property type="evidence" value="ECO:0007669"/>
    <property type="project" value="TreeGrafter"/>
</dbReference>
<dbReference type="PANTHER" id="PTHR43718">
    <property type="entry name" value="LON PROTEASE"/>
    <property type="match status" value="1"/>
</dbReference>
<evidence type="ECO:0000256" key="4">
    <source>
        <dbReference type="ARBA" id="ARBA00022825"/>
    </source>
</evidence>
<evidence type="ECO:0000259" key="9">
    <source>
        <dbReference type="SMART" id="SM00382"/>
    </source>
</evidence>
<dbReference type="STRING" id="300112.A0A4V3SAL7"/>
<dbReference type="InterPro" id="IPR003959">
    <property type="entry name" value="ATPase_AAA_core"/>
</dbReference>
<dbReference type="GO" id="GO:0004176">
    <property type="term" value="F:ATP-dependent peptidase activity"/>
    <property type="evidence" value="ECO:0007669"/>
    <property type="project" value="InterPro"/>
</dbReference>
<protein>
    <recommendedName>
        <fullName evidence="7">endopeptidase La</fullName>
        <ecNumber evidence="7">3.4.21.53</ecNumber>
    </recommendedName>
</protein>
<dbReference type="GO" id="GO:0006515">
    <property type="term" value="P:protein quality control for misfolded or incompletely synthesized proteins"/>
    <property type="evidence" value="ECO:0007669"/>
    <property type="project" value="TreeGrafter"/>
</dbReference>
<evidence type="ECO:0000256" key="1">
    <source>
        <dbReference type="ARBA" id="ARBA00022670"/>
    </source>
</evidence>
<dbReference type="FunFam" id="3.40.50.300:FF:000021">
    <property type="entry name" value="Lon protease homolog"/>
    <property type="match status" value="1"/>
</dbReference>
<dbReference type="GO" id="GO:0004252">
    <property type="term" value="F:serine-type endopeptidase activity"/>
    <property type="evidence" value="ECO:0007669"/>
    <property type="project" value="UniProtKB-EC"/>
</dbReference>
<keyword evidence="1 10" id="KW-0645">Protease</keyword>
<evidence type="ECO:0000256" key="2">
    <source>
        <dbReference type="ARBA" id="ARBA00022741"/>
    </source>
</evidence>
<evidence type="ECO:0000256" key="8">
    <source>
        <dbReference type="SAM" id="MobiDB-lite"/>
    </source>
</evidence>
<keyword evidence="4" id="KW-0720">Serine protease</keyword>
<evidence type="ECO:0000256" key="6">
    <source>
        <dbReference type="ARBA" id="ARBA00050665"/>
    </source>
</evidence>
<dbReference type="AlphaFoldDB" id="A0A4V3SAL7"/>
<dbReference type="SUPFAM" id="SSF52540">
    <property type="entry name" value="P-loop containing nucleoside triphosphate hydrolases"/>
    <property type="match status" value="1"/>
</dbReference>
<accession>A0A4V3SAL7</accession>
<dbReference type="GO" id="GO:0005759">
    <property type="term" value="C:mitochondrial matrix"/>
    <property type="evidence" value="ECO:0007669"/>
    <property type="project" value="TreeGrafter"/>
</dbReference>
<dbReference type="GO" id="GO:0016887">
    <property type="term" value="F:ATP hydrolysis activity"/>
    <property type="evidence" value="ECO:0007669"/>
    <property type="project" value="InterPro"/>
</dbReference>
<evidence type="ECO:0000313" key="11">
    <source>
        <dbReference type="Proteomes" id="UP000310200"/>
    </source>
</evidence>
<keyword evidence="3" id="KW-0378">Hydrolase</keyword>
<dbReference type="EMBL" id="QBLH01002116">
    <property type="protein sequence ID" value="TGZ49524.1"/>
    <property type="molecule type" value="Genomic_DNA"/>
</dbReference>
<sequence>MKIMNPLHQGQRVVDNSVYLSDLIGAVLTRADAQDLQQVLEEMDILKRLRLSLALLEKEYELSKLQQKIGREVEEKCYKKLSRLAYVYAMGCDKYRESKSSRCRQILDEDHYGMDDIKKRILEFIAVSQLKGSTQGKILCFYGPPGVGKTSIAKSISRALNREYFRFSVGGMIYVAEIKGYRRTYVGAMPGKVIQCLKKTKPETSLILIDEIDKIGKGHQGDPASALLEMLGIQNRICSSRFIESTIHLHTANVIDTIPEPLRDRMEMIDMSGYVAEEKLAIAKQYLVPQARTESGLTRALLVECSYNTYDACCLPPCHVELLQHVLRTRYIACLWRNVHNPNNIDMSPTDYGWTDVKGKLKMTWFVGNQLPEAYEDVVITPDILGDTPNSDIQAEDEIDEQIEPDLQYDDNSTDEDKN</sequence>
<keyword evidence="5" id="KW-0067">ATP-binding</keyword>
<evidence type="ECO:0000313" key="10">
    <source>
        <dbReference type="EMBL" id="TGZ49524.1"/>
    </source>
</evidence>
<dbReference type="InterPro" id="IPR003593">
    <property type="entry name" value="AAA+_ATPase"/>
</dbReference>
<proteinExistence type="predicted"/>
<dbReference type="EC" id="3.4.21.53" evidence="7"/>
<dbReference type="GO" id="GO:0007005">
    <property type="term" value="P:mitochondrion organization"/>
    <property type="evidence" value="ECO:0007669"/>
    <property type="project" value="TreeGrafter"/>
</dbReference>
<evidence type="ECO:0000256" key="5">
    <source>
        <dbReference type="ARBA" id="ARBA00022840"/>
    </source>
</evidence>
<keyword evidence="2" id="KW-0547">Nucleotide-binding</keyword>
<comment type="catalytic activity">
    <reaction evidence="6">
        <text>Hydrolysis of proteins in presence of ATP.</text>
        <dbReference type="EC" id="3.4.21.53"/>
    </reaction>
</comment>
<reference evidence="10 11" key="1">
    <citation type="journal article" date="2019" name="Philos. Trans. R. Soc. Lond., B, Biol. Sci.">
        <title>Ant behaviour and brain gene expression of defending hosts depend on the ecological success of the intruding social parasite.</title>
        <authorList>
            <person name="Kaur R."/>
            <person name="Stoldt M."/>
            <person name="Jongepier E."/>
            <person name="Feldmeyer B."/>
            <person name="Menzel F."/>
            <person name="Bornberg-Bauer E."/>
            <person name="Foitzik S."/>
        </authorList>
    </citation>
    <scope>NUCLEOTIDE SEQUENCE [LARGE SCALE GENOMIC DNA]</scope>
    <source>
        <tissue evidence="10">Whole body</tissue>
    </source>
</reference>
<evidence type="ECO:0000256" key="3">
    <source>
        <dbReference type="ARBA" id="ARBA00022801"/>
    </source>
</evidence>
<dbReference type="Gene3D" id="3.40.50.300">
    <property type="entry name" value="P-loop containing nucleotide triphosphate hydrolases"/>
    <property type="match status" value="1"/>
</dbReference>
<feature type="region of interest" description="Disordered" evidence="8">
    <location>
        <begin position="386"/>
        <end position="419"/>
    </location>
</feature>
<dbReference type="InterPro" id="IPR027417">
    <property type="entry name" value="P-loop_NTPase"/>
</dbReference>